<reference evidence="1 2" key="1">
    <citation type="submission" date="2016-10" db="EMBL/GenBank/DDBJ databases">
        <title>Chromobacterium muskegensis sp. nov., an insecticidal bacterium isolated from Sphagnum bogs.</title>
        <authorList>
            <person name="Sparks M.E."/>
            <person name="Blackburn M.B."/>
            <person name="Gundersen-Rindal D.E."/>
            <person name="Mitchell A."/>
            <person name="Farrar R."/>
            <person name="Kuhar D."/>
        </authorList>
    </citation>
    <scope>NUCLEOTIDE SEQUENCE [LARGE SCALE GENOMIC DNA]</scope>
    <source>
        <strain evidence="1 2">21-1</strain>
    </source>
</reference>
<sequence length="96" mass="11165">MIARPHNVIPLQGMMSQLLACGFTNPLRVKMTERQLMLFDAMESRQRYTFPQLHAQTKNEHADQTRRDIAKLMAIGALHIQRQHSANGKTSMYWKK</sequence>
<dbReference type="RefSeq" id="WP_046157757.1">
    <property type="nucleotide sequence ID" value="NZ_CP017707.1"/>
</dbReference>
<name>A0A1D9LDS3_9NEIS</name>
<dbReference type="Proteomes" id="UP000178776">
    <property type="component" value="Chromosome"/>
</dbReference>
<dbReference type="GeneID" id="68840556"/>
<evidence type="ECO:0000313" key="1">
    <source>
        <dbReference type="EMBL" id="AOZ49408.1"/>
    </source>
</evidence>
<protein>
    <submittedName>
        <fullName evidence="1">Uncharacterized protein</fullName>
    </submittedName>
</protein>
<accession>A0A1D9LDS3</accession>
<proteinExistence type="predicted"/>
<evidence type="ECO:0000313" key="2">
    <source>
        <dbReference type="Proteomes" id="UP000178776"/>
    </source>
</evidence>
<dbReference type="KEGG" id="cvc:BKX93_04955"/>
<organism evidence="1 2">
    <name type="scientific">Chromobacterium vaccinii</name>
    <dbReference type="NCBI Taxonomy" id="1108595"/>
    <lineage>
        <taxon>Bacteria</taxon>
        <taxon>Pseudomonadati</taxon>
        <taxon>Pseudomonadota</taxon>
        <taxon>Betaproteobacteria</taxon>
        <taxon>Neisseriales</taxon>
        <taxon>Chromobacteriaceae</taxon>
        <taxon>Chromobacterium</taxon>
    </lineage>
</organism>
<dbReference type="AlphaFoldDB" id="A0A1D9LDS3"/>
<dbReference type="EMBL" id="CP017707">
    <property type="protein sequence ID" value="AOZ49408.1"/>
    <property type="molecule type" value="Genomic_DNA"/>
</dbReference>
<gene>
    <name evidence="1" type="ORF">BKX93_04955</name>
</gene>